<dbReference type="PANTHER" id="PTHR30093">
    <property type="entry name" value="GENERAL SECRETION PATHWAY PROTEIN G"/>
    <property type="match status" value="1"/>
</dbReference>
<dbReference type="PROSITE" id="PS00409">
    <property type="entry name" value="PROKAR_NTER_METHYL"/>
    <property type="match status" value="1"/>
</dbReference>
<evidence type="ECO:0000313" key="4">
    <source>
        <dbReference type="Proteomes" id="UP000284024"/>
    </source>
</evidence>
<organism evidence="3 4">
    <name type="scientific">Blautia obeum</name>
    <dbReference type="NCBI Taxonomy" id="40520"/>
    <lineage>
        <taxon>Bacteria</taxon>
        <taxon>Bacillati</taxon>
        <taxon>Bacillota</taxon>
        <taxon>Clostridia</taxon>
        <taxon>Lachnospirales</taxon>
        <taxon>Lachnospiraceae</taxon>
        <taxon>Blautia</taxon>
    </lineage>
</organism>
<keyword evidence="1" id="KW-0488">Methylation</keyword>
<gene>
    <name evidence="3" type="ORF">DW222_05710</name>
</gene>
<reference evidence="3 4" key="1">
    <citation type="submission" date="2018-08" db="EMBL/GenBank/DDBJ databases">
        <title>A genome reference for cultivated species of the human gut microbiota.</title>
        <authorList>
            <person name="Zou Y."/>
            <person name="Xue W."/>
            <person name="Luo G."/>
        </authorList>
    </citation>
    <scope>NUCLEOTIDE SEQUENCE [LARGE SCALE GENOMIC DNA]</scope>
    <source>
        <strain evidence="3 4">AM18-2AC</strain>
    </source>
</reference>
<dbReference type="Proteomes" id="UP000284024">
    <property type="component" value="Unassembled WGS sequence"/>
</dbReference>
<evidence type="ECO:0000256" key="2">
    <source>
        <dbReference type="SAM" id="Phobius"/>
    </source>
</evidence>
<keyword evidence="2" id="KW-1133">Transmembrane helix</keyword>
<accession>A0A414W4L8</accession>
<keyword evidence="2" id="KW-0472">Membrane</keyword>
<dbReference type="PRINTS" id="PR00813">
    <property type="entry name" value="BCTERIALGSPG"/>
</dbReference>
<comment type="caution">
    <text evidence="3">The sequence shown here is derived from an EMBL/GenBank/DDBJ whole genome shotgun (WGS) entry which is preliminary data.</text>
</comment>
<dbReference type="InterPro" id="IPR000983">
    <property type="entry name" value="Bac_GSPG_pilin"/>
</dbReference>
<dbReference type="InterPro" id="IPR045584">
    <property type="entry name" value="Pilin-like"/>
</dbReference>
<dbReference type="RefSeq" id="WP_118235624.1">
    <property type="nucleotide sequence ID" value="NZ_QRJH01000002.1"/>
</dbReference>
<dbReference type="NCBIfam" id="TIGR02532">
    <property type="entry name" value="IV_pilin_GFxxxE"/>
    <property type="match status" value="1"/>
</dbReference>
<evidence type="ECO:0000256" key="1">
    <source>
        <dbReference type="ARBA" id="ARBA00022481"/>
    </source>
</evidence>
<dbReference type="SUPFAM" id="SSF54523">
    <property type="entry name" value="Pili subunits"/>
    <property type="match status" value="1"/>
</dbReference>
<name>A0A414W4L8_9FIRM</name>
<evidence type="ECO:0000313" key="3">
    <source>
        <dbReference type="EMBL" id="RHH20286.1"/>
    </source>
</evidence>
<proteinExistence type="predicted"/>
<sequence>MFKLLNKKKNNKGFTLVELVIVIAILAILVGILAPQYTKYVEKSRKASDVANMDEMIKAVQVYAVDHALAATGETATTVEITMSNSDAVTITSGYADALKEYVPNYTKIKLKSNKWGKATVKATLEIDKDGGVKVKSYDPTAFGTYSENGSVPAATASK</sequence>
<dbReference type="AlphaFoldDB" id="A0A414W4L8"/>
<dbReference type="Gene3D" id="3.30.700.10">
    <property type="entry name" value="Glycoprotein, Type 4 Pilin"/>
    <property type="match status" value="1"/>
</dbReference>
<dbReference type="Pfam" id="PF07963">
    <property type="entry name" value="N_methyl"/>
    <property type="match status" value="1"/>
</dbReference>
<dbReference type="GO" id="GO:0015627">
    <property type="term" value="C:type II protein secretion system complex"/>
    <property type="evidence" value="ECO:0007669"/>
    <property type="project" value="InterPro"/>
</dbReference>
<dbReference type="InterPro" id="IPR012902">
    <property type="entry name" value="N_methyl_site"/>
</dbReference>
<protein>
    <submittedName>
        <fullName evidence="3">Prepilin-type N-terminal cleavage/methylation domain-containing protein</fullName>
    </submittedName>
</protein>
<keyword evidence="2" id="KW-0812">Transmembrane</keyword>
<dbReference type="EMBL" id="QRJH01000002">
    <property type="protein sequence ID" value="RHH20286.1"/>
    <property type="molecule type" value="Genomic_DNA"/>
</dbReference>
<dbReference type="GO" id="GO:0015628">
    <property type="term" value="P:protein secretion by the type II secretion system"/>
    <property type="evidence" value="ECO:0007669"/>
    <property type="project" value="InterPro"/>
</dbReference>
<feature type="transmembrane region" description="Helical" evidence="2">
    <location>
        <begin position="12"/>
        <end position="34"/>
    </location>
</feature>